<comment type="caution">
    <text evidence="2">The sequence shown here is derived from an EMBL/GenBank/DDBJ whole genome shotgun (WGS) entry which is preliminary data.</text>
</comment>
<dbReference type="EMBL" id="LGRX02016573">
    <property type="protein sequence ID" value="KAK3261903.1"/>
    <property type="molecule type" value="Genomic_DNA"/>
</dbReference>
<reference evidence="2 3" key="1">
    <citation type="journal article" date="2015" name="Genome Biol. Evol.">
        <title>Comparative Genomics of a Bacterivorous Green Alga Reveals Evolutionary Causalities and Consequences of Phago-Mixotrophic Mode of Nutrition.</title>
        <authorList>
            <person name="Burns J.A."/>
            <person name="Paasch A."/>
            <person name="Narechania A."/>
            <person name="Kim E."/>
        </authorList>
    </citation>
    <scope>NUCLEOTIDE SEQUENCE [LARGE SCALE GENOMIC DNA]</scope>
    <source>
        <strain evidence="2 3">PLY_AMNH</strain>
    </source>
</reference>
<keyword evidence="3" id="KW-1185">Reference proteome</keyword>
<dbReference type="Proteomes" id="UP001190700">
    <property type="component" value="Unassembled WGS sequence"/>
</dbReference>
<dbReference type="AlphaFoldDB" id="A0AAE0KV50"/>
<evidence type="ECO:0000256" key="1">
    <source>
        <dbReference type="SAM" id="MobiDB-lite"/>
    </source>
</evidence>
<evidence type="ECO:0000313" key="3">
    <source>
        <dbReference type="Proteomes" id="UP001190700"/>
    </source>
</evidence>
<evidence type="ECO:0000313" key="2">
    <source>
        <dbReference type="EMBL" id="KAK3261903.1"/>
    </source>
</evidence>
<protein>
    <submittedName>
        <fullName evidence="2">Uncharacterized protein</fullName>
    </submittedName>
</protein>
<sequence length="223" mass="24529">MHPETVAFDDVCFLVNKFCQENNVDIASVAQRLFRQFANPPGLYPNLPERVCVTPVVTYANSRSRPAQEHLGRQMELAASALRIGSPARDPFIVVIEGVHYVKCDAILTTSTCPIPGAYDLLHPGASGVPLIRYTGPQHKDKWYPHGVEMVLIRLADGVRCFYGDEYGLASDYPKGCDHEVNEPNHVLLLGMVRAEDVDEGEAPRAAEKCASQNVVTAPVDQN</sequence>
<accession>A0AAE0KV50</accession>
<feature type="compositionally biased region" description="Polar residues" evidence="1">
    <location>
        <begin position="211"/>
        <end position="223"/>
    </location>
</feature>
<proteinExistence type="predicted"/>
<gene>
    <name evidence="2" type="ORF">CYMTET_29217</name>
</gene>
<organism evidence="2 3">
    <name type="scientific">Cymbomonas tetramitiformis</name>
    <dbReference type="NCBI Taxonomy" id="36881"/>
    <lineage>
        <taxon>Eukaryota</taxon>
        <taxon>Viridiplantae</taxon>
        <taxon>Chlorophyta</taxon>
        <taxon>Pyramimonadophyceae</taxon>
        <taxon>Pyramimonadales</taxon>
        <taxon>Pyramimonadaceae</taxon>
        <taxon>Cymbomonas</taxon>
    </lineage>
</organism>
<feature type="region of interest" description="Disordered" evidence="1">
    <location>
        <begin position="204"/>
        <end position="223"/>
    </location>
</feature>
<name>A0AAE0KV50_9CHLO</name>